<dbReference type="EMBL" id="SNRY01009506">
    <property type="protein sequence ID" value="KAA6306966.1"/>
    <property type="molecule type" value="Genomic_DNA"/>
</dbReference>
<evidence type="ECO:0000313" key="2">
    <source>
        <dbReference type="EMBL" id="KAA6306966.1"/>
    </source>
</evidence>
<gene>
    <name evidence="2" type="ORF">EZS27_041368</name>
</gene>
<dbReference type="PANTHER" id="PTHR35004:SF8">
    <property type="entry name" value="TRANSPOSASE RV3428C-RELATED"/>
    <property type="match status" value="1"/>
</dbReference>
<organism evidence="2">
    <name type="scientific">termite gut metagenome</name>
    <dbReference type="NCBI Taxonomy" id="433724"/>
    <lineage>
        <taxon>unclassified sequences</taxon>
        <taxon>metagenomes</taxon>
        <taxon>organismal metagenomes</taxon>
    </lineage>
</organism>
<name>A0A5J4PC42_9ZZZZ</name>
<sequence length="134" mass="15565">MPARAYKPRDKALVEGAVKLIYRSIYPKLEGRTFHDLTSINAVIRVALERHNNTPFSGRNYSRREQFEEIERDALGALNPIRYEIKKQALITVMKNGHIRLSEDAHYYSVPYQHIGKRVKLLYTSTSVEVFLCL</sequence>
<dbReference type="InterPro" id="IPR054353">
    <property type="entry name" value="IstA-like_C"/>
</dbReference>
<feature type="domain" description="Transposase for insertion sequence element IS21-like C-terminal" evidence="1">
    <location>
        <begin position="78"/>
        <end position="131"/>
    </location>
</feature>
<comment type="caution">
    <text evidence="2">The sequence shown here is derived from an EMBL/GenBank/DDBJ whole genome shotgun (WGS) entry which is preliminary data.</text>
</comment>
<dbReference type="AlphaFoldDB" id="A0A5J4PC42"/>
<dbReference type="PANTHER" id="PTHR35004">
    <property type="entry name" value="TRANSPOSASE RV3428C-RELATED"/>
    <property type="match status" value="1"/>
</dbReference>
<reference evidence="2" key="1">
    <citation type="submission" date="2019-03" db="EMBL/GenBank/DDBJ databases">
        <title>Single cell metagenomics reveals metabolic interactions within the superorganism composed of flagellate Streblomastix strix and complex community of Bacteroidetes bacteria on its surface.</title>
        <authorList>
            <person name="Treitli S.C."/>
            <person name="Kolisko M."/>
            <person name="Husnik F."/>
            <person name="Keeling P."/>
            <person name="Hampl V."/>
        </authorList>
    </citation>
    <scope>NUCLEOTIDE SEQUENCE</scope>
    <source>
        <strain evidence="2">STM</strain>
    </source>
</reference>
<evidence type="ECO:0000259" key="1">
    <source>
        <dbReference type="Pfam" id="PF22483"/>
    </source>
</evidence>
<dbReference type="Pfam" id="PF22483">
    <property type="entry name" value="Mu-transpos_C_2"/>
    <property type="match status" value="1"/>
</dbReference>
<proteinExistence type="predicted"/>
<protein>
    <recommendedName>
        <fullName evidence="1">Transposase for insertion sequence element IS21-like C-terminal domain-containing protein</fullName>
    </recommendedName>
</protein>
<accession>A0A5J4PC42</accession>